<feature type="domain" description="N-acetyltransferase" evidence="1">
    <location>
        <begin position="15"/>
        <end position="65"/>
    </location>
</feature>
<keyword evidence="3" id="KW-1185">Reference proteome</keyword>
<evidence type="ECO:0000259" key="1">
    <source>
        <dbReference type="Pfam" id="PF00583"/>
    </source>
</evidence>
<reference evidence="3" key="1">
    <citation type="journal article" date="2019" name="Int. J. Syst. Evol. Microbiol.">
        <title>The Global Catalogue of Microorganisms (GCM) 10K type strain sequencing project: providing services to taxonomists for standard genome sequencing and annotation.</title>
        <authorList>
            <consortium name="The Broad Institute Genomics Platform"/>
            <consortium name="The Broad Institute Genome Sequencing Center for Infectious Disease"/>
            <person name="Wu L."/>
            <person name="Ma J."/>
        </authorList>
    </citation>
    <scope>NUCLEOTIDE SEQUENCE [LARGE SCALE GENOMIC DNA]</scope>
    <source>
        <strain evidence="3">KCTC 33842</strain>
    </source>
</reference>
<dbReference type="EMBL" id="JBHUMK010000006">
    <property type="protein sequence ID" value="MFD2607923.1"/>
    <property type="molecule type" value="Genomic_DNA"/>
</dbReference>
<dbReference type="EC" id="2.3.1.-" evidence="2"/>
<keyword evidence="2" id="KW-0808">Transferase</keyword>
<organism evidence="2 3">
    <name type="scientific">Deinococcus taklimakanensis</name>
    <dbReference type="NCBI Taxonomy" id="536443"/>
    <lineage>
        <taxon>Bacteria</taxon>
        <taxon>Thermotogati</taxon>
        <taxon>Deinococcota</taxon>
        <taxon>Deinococci</taxon>
        <taxon>Deinococcales</taxon>
        <taxon>Deinococcaceae</taxon>
        <taxon>Deinococcus</taxon>
    </lineage>
</organism>
<dbReference type="RefSeq" id="WP_386842006.1">
    <property type="nucleotide sequence ID" value="NZ_JBHUMK010000006.1"/>
</dbReference>
<name>A0ABW5NZE1_9DEIO</name>
<dbReference type="Pfam" id="PF00583">
    <property type="entry name" value="Acetyltransf_1"/>
    <property type="match status" value="1"/>
</dbReference>
<protein>
    <submittedName>
        <fullName evidence="2">GNAT family N-acetyltransferase</fullName>
        <ecNumber evidence="2">2.3.1.-</ecNumber>
    </submittedName>
</protein>
<accession>A0ABW5NZE1</accession>
<sequence length="86" mass="9584">MAGGLLLSSVHAHPHERCQGRGVGTAAMAQTADFPRQHFPQANYMFLVVNQRNAHARRVSGKAGFTDWFVRDGGEHSPQWVMRKVI</sequence>
<dbReference type="InterPro" id="IPR000182">
    <property type="entry name" value="GNAT_dom"/>
</dbReference>
<proteinExistence type="predicted"/>
<evidence type="ECO:0000313" key="2">
    <source>
        <dbReference type="EMBL" id="MFD2607923.1"/>
    </source>
</evidence>
<evidence type="ECO:0000313" key="3">
    <source>
        <dbReference type="Proteomes" id="UP001597475"/>
    </source>
</evidence>
<dbReference type="GO" id="GO:0016746">
    <property type="term" value="F:acyltransferase activity"/>
    <property type="evidence" value="ECO:0007669"/>
    <property type="project" value="UniProtKB-KW"/>
</dbReference>
<keyword evidence="2" id="KW-0012">Acyltransferase</keyword>
<dbReference type="Proteomes" id="UP001597475">
    <property type="component" value="Unassembled WGS sequence"/>
</dbReference>
<comment type="caution">
    <text evidence="2">The sequence shown here is derived from an EMBL/GenBank/DDBJ whole genome shotgun (WGS) entry which is preliminary data.</text>
</comment>
<dbReference type="SUPFAM" id="SSF55729">
    <property type="entry name" value="Acyl-CoA N-acyltransferases (Nat)"/>
    <property type="match status" value="1"/>
</dbReference>
<dbReference type="Gene3D" id="3.40.630.30">
    <property type="match status" value="1"/>
</dbReference>
<dbReference type="InterPro" id="IPR016181">
    <property type="entry name" value="Acyl_CoA_acyltransferase"/>
</dbReference>
<gene>
    <name evidence="2" type="ORF">ACFSR9_00505</name>
</gene>